<organism evidence="6">
    <name type="scientific">freshwater metagenome</name>
    <dbReference type="NCBI Taxonomy" id="449393"/>
    <lineage>
        <taxon>unclassified sequences</taxon>
        <taxon>metagenomes</taxon>
        <taxon>ecological metagenomes</taxon>
    </lineage>
</organism>
<dbReference type="InterPro" id="IPR049560">
    <property type="entry name" value="MeTrfase_RsmB-F_NOP2_cat"/>
</dbReference>
<accession>A0A6J6NDD4</accession>
<dbReference type="EMBL" id="CAEZXK010000007">
    <property type="protein sequence ID" value="CAB4683118.1"/>
    <property type="molecule type" value="Genomic_DNA"/>
</dbReference>
<dbReference type="Pfam" id="PF01029">
    <property type="entry name" value="NusB"/>
    <property type="match status" value="1"/>
</dbReference>
<dbReference type="PANTHER" id="PTHR22807">
    <property type="entry name" value="NOP2 YEAST -RELATED NOL1/NOP2/FMU SUN DOMAIN-CONTAINING"/>
    <property type="match status" value="1"/>
</dbReference>
<dbReference type="GO" id="GO:0003723">
    <property type="term" value="F:RNA binding"/>
    <property type="evidence" value="ECO:0007669"/>
    <property type="project" value="UniProtKB-KW"/>
</dbReference>
<evidence type="ECO:0000256" key="2">
    <source>
        <dbReference type="ARBA" id="ARBA00022679"/>
    </source>
</evidence>
<dbReference type="Pfam" id="PF01189">
    <property type="entry name" value="Methyltr_RsmB-F"/>
    <property type="match status" value="1"/>
</dbReference>
<dbReference type="InterPro" id="IPR006027">
    <property type="entry name" value="NusB_RsmB_TIM44"/>
</dbReference>
<sequence length="447" mass="48753">MAFELLLAVDKDDTYANLHLPKLLSQAKLEDRDSALAQELSFGTIRNQLFYDKVIQICAKRDSAEIELRSKLLLRLGAHQLLSMRIPSHAALNETVDLTKSVASQGAVGFVNGVLRRISEKSIEQWKTEVLNSVNDPIERLSIEYSHPAWIVRALQQALKVDGRADSLETLLQTNNLAADVNLVALPGMAKPDHTENLTAGLASPIGFTMSGGDPAKLAAMRDGFLRVQDQGSQLAALALTNASAITSGEKWLDMCAGPGGKAALLAAIAKAEQAKLETNEISDHRAKLVSQALSKVDPTVPVFVSDAITIGQDAPESFDRIMLDAPCTGLGALRRRPESRWRKQPKDVSELANLQQQLIESAWQALKPGGVLAYVTCTPHSGESLAIVDWLERQHPKQVHLLNATEVLKRLNSNLELNENRKTVQLWPHINGTDAMFIALITKSVG</sequence>
<dbReference type="Gene3D" id="1.10.940.10">
    <property type="entry name" value="NusB-like"/>
    <property type="match status" value="1"/>
</dbReference>
<dbReference type="InterPro" id="IPR023267">
    <property type="entry name" value="RCMT"/>
</dbReference>
<feature type="domain" description="SAM-dependent MTase RsmB/NOP-type" evidence="5">
    <location>
        <begin position="160"/>
        <end position="445"/>
    </location>
</feature>
<keyword evidence="4" id="KW-0694">RNA-binding</keyword>
<dbReference type="SUPFAM" id="SSF53335">
    <property type="entry name" value="S-adenosyl-L-methionine-dependent methyltransferases"/>
    <property type="match status" value="1"/>
</dbReference>
<evidence type="ECO:0000259" key="5">
    <source>
        <dbReference type="PROSITE" id="PS51686"/>
    </source>
</evidence>
<gene>
    <name evidence="6" type="ORF">UFOPK2370_00448</name>
</gene>
<reference evidence="6" key="1">
    <citation type="submission" date="2020-05" db="EMBL/GenBank/DDBJ databases">
        <authorList>
            <person name="Chiriac C."/>
            <person name="Salcher M."/>
            <person name="Ghai R."/>
            <person name="Kavagutti S V."/>
        </authorList>
    </citation>
    <scope>NUCLEOTIDE SEQUENCE</scope>
</reference>
<dbReference type="PANTHER" id="PTHR22807:SF53">
    <property type="entry name" value="RIBOSOMAL RNA SMALL SUBUNIT METHYLTRANSFERASE B-RELATED"/>
    <property type="match status" value="1"/>
</dbReference>
<proteinExistence type="predicted"/>
<dbReference type="InterPro" id="IPR035926">
    <property type="entry name" value="NusB-like_sf"/>
</dbReference>
<name>A0A6J6NDD4_9ZZZZ</name>
<dbReference type="AlphaFoldDB" id="A0A6J6NDD4"/>
<dbReference type="GO" id="GO:0001510">
    <property type="term" value="P:RNA methylation"/>
    <property type="evidence" value="ECO:0007669"/>
    <property type="project" value="InterPro"/>
</dbReference>
<dbReference type="GO" id="GO:0006355">
    <property type="term" value="P:regulation of DNA-templated transcription"/>
    <property type="evidence" value="ECO:0007669"/>
    <property type="project" value="InterPro"/>
</dbReference>
<keyword evidence="1" id="KW-0489">Methyltransferase</keyword>
<dbReference type="InterPro" id="IPR001678">
    <property type="entry name" value="MeTrfase_RsmB-F_NOP2_dom"/>
</dbReference>
<keyword evidence="2" id="KW-0808">Transferase</keyword>
<dbReference type="InterPro" id="IPR029063">
    <property type="entry name" value="SAM-dependent_MTases_sf"/>
</dbReference>
<evidence type="ECO:0000256" key="1">
    <source>
        <dbReference type="ARBA" id="ARBA00022603"/>
    </source>
</evidence>
<dbReference type="SUPFAM" id="SSF48013">
    <property type="entry name" value="NusB-like"/>
    <property type="match status" value="1"/>
</dbReference>
<dbReference type="PROSITE" id="PS51686">
    <property type="entry name" value="SAM_MT_RSMB_NOP"/>
    <property type="match status" value="1"/>
</dbReference>
<dbReference type="GO" id="GO:0008173">
    <property type="term" value="F:RNA methyltransferase activity"/>
    <property type="evidence" value="ECO:0007669"/>
    <property type="project" value="InterPro"/>
</dbReference>
<keyword evidence="3" id="KW-0949">S-adenosyl-L-methionine</keyword>
<dbReference type="Gene3D" id="3.40.50.150">
    <property type="entry name" value="Vaccinia Virus protein VP39"/>
    <property type="match status" value="1"/>
</dbReference>
<dbReference type="CDD" id="cd02440">
    <property type="entry name" value="AdoMet_MTases"/>
    <property type="match status" value="1"/>
</dbReference>
<evidence type="ECO:0000256" key="4">
    <source>
        <dbReference type="ARBA" id="ARBA00022884"/>
    </source>
</evidence>
<evidence type="ECO:0000313" key="6">
    <source>
        <dbReference type="EMBL" id="CAB4683118.1"/>
    </source>
</evidence>
<evidence type="ECO:0000256" key="3">
    <source>
        <dbReference type="ARBA" id="ARBA00022691"/>
    </source>
</evidence>
<dbReference type="PRINTS" id="PR02008">
    <property type="entry name" value="RCMTFAMILY"/>
</dbReference>
<protein>
    <submittedName>
        <fullName evidence="6">Unannotated protein</fullName>
    </submittedName>
</protein>